<dbReference type="AlphaFoldDB" id="A0ABD0K9W0"/>
<comment type="caution">
    <text evidence="1">The sequence shown here is derived from an EMBL/GenBank/DDBJ whole genome shotgun (WGS) entry which is preliminary data.</text>
</comment>
<accession>A0ABD0K9W0</accession>
<evidence type="ECO:0000313" key="2">
    <source>
        <dbReference type="Proteomes" id="UP001519460"/>
    </source>
</evidence>
<name>A0ABD0K9W0_9CAEN</name>
<sequence length="78" mass="8657">MRTLLHVTPLPPTTTRGDWLPWQTQWPALIPARRSTGACFVKERRSVCLARGLTCCAVTLGVFRARTFIVSGMEGPDT</sequence>
<dbReference type="EMBL" id="JACVVK020000219">
    <property type="protein sequence ID" value="KAK7483862.1"/>
    <property type="molecule type" value="Genomic_DNA"/>
</dbReference>
<dbReference type="Proteomes" id="UP001519460">
    <property type="component" value="Unassembled WGS sequence"/>
</dbReference>
<protein>
    <submittedName>
        <fullName evidence="1">Uncharacterized protein</fullName>
    </submittedName>
</protein>
<reference evidence="1 2" key="1">
    <citation type="journal article" date="2023" name="Sci. Data">
        <title>Genome assembly of the Korean intertidal mud-creeper Batillaria attramentaria.</title>
        <authorList>
            <person name="Patra A.K."/>
            <person name="Ho P.T."/>
            <person name="Jun S."/>
            <person name="Lee S.J."/>
            <person name="Kim Y."/>
            <person name="Won Y.J."/>
        </authorList>
    </citation>
    <scope>NUCLEOTIDE SEQUENCE [LARGE SCALE GENOMIC DNA]</scope>
    <source>
        <strain evidence="1">Wonlab-2016</strain>
    </source>
</reference>
<organism evidence="1 2">
    <name type="scientific">Batillaria attramentaria</name>
    <dbReference type="NCBI Taxonomy" id="370345"/>
    <lineage>
        <taxon>Eukaryota</taxon>
        <taxon>Metazoa</taxon>
        <taxon>Spiralia</taxon>
        <taxon>Lophotrochozoa</taxon>
        <taxon>Mollusca</taxon>
        <taxon>Gastropoda</taxon>
        <taxon>Caenogastropoda</taxon>
        <taxon>Sorbeoconcha</taxon>
        <taxon>Cerithioidea</taxon>
        <taxon>Batillariidae</taxon>
        <taxon>Batillaria</taxon>
    </lineage>
</organism>
<evidence type="ECO:0000313" key="1">
    <source>
        <dbReference type="EMBL" id="KAK7483862.1"/>
    </source>
</evidence>
<keyword evidence="2" id="KW-1185">Reference proteome</keyword>
<gene>
    <name evidence="1" type="ORF">BaRGS_00024879</name>
</gene>
<proteinExistence type="predicted"/>